<feature type="region of interest" description="Disordered" evidence="1">
    <location>
        <begin position="593"/>
        <end position="654"/>
    </location>
</feature>
<dbReference type="PANTHER" id="PTHR33318">
    <property type="entry name" value="ASPARTYL/GLUTAMYL-TRNA(ASN/GLN) AMIDOTRANSFERASE SUBUNIT"/>
    <property type="match status" value="1"/>
</dbReference>
<protein>
    <submittedName>
        <fullName evidence="2">Uncharacterized protein</fullName>
    </submittedName>
</protein>
<dbReference type="GO" id="GO:0007142">
    <property type="term" value="P:male meiosis II"/>
    <property type="evidence" value="ECO:0007669"/>
    <property type="project" value="InterPro"/>
</dbReference>
<dbReference type="InterPro" id="IPR039300">
    <property type="entry name" value="JASON"/>
</dbReference>
<feature type="compositionally biased region" description="Polar residues" evidence="1">
    <location>
        <begin position="531"/>
        <end position="543"/>
    </location>
</feature>
<dbReference type="AlphaFoldDB" id="A0A388KYS0"/>
<organism evidence="2 3">
    <name type="scientific">Chara braunii</name>
    <name type="common">Braun's stonewort</name>
    <dbReference type="NCBI Taxonomy" id="69332"/>
    <lineage>
        <taxon>Eukaryota</taxon>
        <taxon>Viridiplantae</taxon>
        <taxon>Streptophyta</taxon>
        <taxon>Charophyceae</taxon>
        <taxon>Charales</taxon>
        <taxon>Characeae</taxon>
        <taxon>Chara</taxon>
    </lineage>
</organism>
<feature type="compositionally biased region" description="Low complexity" evidence="1">
    <location>
        <begin position="298"/>
        <end position="307"/>
    </location>
</feature>
<comment type="caution">
    <text evidence="2">The sequence shown here is derived from an EMBL/GenBank/DDBJ whole genome shotgun (WGS) entry which is preliminary data.</text>
</comment>
<dbReference type="STRING" id="69332.A0A388KYS0"/>
<feature type="region of interest" description="Disordered" evidence="1">
    <location>
        <begin position="298"/>
        <end position="337"/>
    </location>
</feature>
<proteinExistence type="predicted"/>
<evidence type="ECO:0000313" key="2">
    <source>
        <dbReference type="EMBL" id="GBG75093.1"/>
    </source>
</evidence>
<accession>A0A388KYS0</accession>
<feature type="region of interest" description="Disordered" evidence="1">
    <location>
        <begin position="444"/>
        <end position="470"/>
    </location>
</feature>
<dbReference type="EMBL" id="BFEA01000217">
    <property type="protein sequence ID" value="GBG75093.1"/>
    <property type="molecule type" value="Genomic_DNA"/>
</dbReference>
<reference evidence="2 3" key="1">
    <citation type="journal article" date="2018" name="Cell">
        <title>The Chara Genome: Secondary Complexity and Implications for Plant Terrestrialization.</title>
        <authorList>
            <person name="Nishiyama T."/>
            <person name="Sakayama H."/>
            <person name="Vries J.D."/>
            <person name="Buschmann H."/>
            <person name="Saint-Marcoux D."/>
            <person name="Ullrich K.K."/>
            <person name="Haas F.B."/>
            <person name="Vanderstraeten L."/>
            <person name="Becker D."/>
            <person name="Lang D."/>
            <person name="Vosolsobe S."/>
            <person name="Rombauts S."/>
            <person name="Wilhelmsson P.K.I."/>
            <person name="Janitza P."/>
            <person name="Kern R."/>
            <person name="Heyl A."/>
            <person name="Rumpler F."/>
            <person name="Villalobos L.I.A.C."/>
            <person name="Clay J.M."/>
            <person name="Skokan R."/>
            <person name="Toyoda A."/>
            <person name="Suzuki Y."/>
            <person name="Kagoshima H."/>
            <person name="Schijlen E."/>
            <person name="Tajeshwar N."/>
            <person name="Catarino B."/>
            <person name="Hetherington A.J."/>
            <person name="Saltykova A."/>
            <person name="Bonnot C."/>
            <person name="Breuninger H."/>
            <person name="Symeonidi A."/>
            <person name="Radhakrishnan G.V."/>
            <person name="Van Nieuwerburgh F."/>
            <person name="Deforce D."/>
            <person name="Chang C."/>
            <person name="Karol K.G."/>
            <person name="Hedrich R."/>
            <person name="Ulvskov P."/>
            <person name="Glockner G."/>
            <person name="Delwiche C.F."/>
            <person name="Petrasek J."/>
            <person name="Van de Peer Y."/>
            <person name="Friml J."/>
            <person name="Beilby M."/>
            <person name="Dolan L."/>
            <person name="Kohara Y."/>
            <person name="Sugano S."/>
            <person name="Fujiyama A."/>
            <person name="Delaux P.-M."/>
            <person name="Quint M."/>
            <person name="TheiBen G."/>
            <person name="Hagemann M."/>
            <person name="Harholt J."/>
            <person name="Dunand C."/>
            <person name="Zachgo S."/>
            <person name="Langdale J."/>
            <person name="Maumus F."/>
            <person name="Straeten D.V.D."/>
            <person name="Gould S.B."/>
            <person name="Rensing S.A."/>
        </authorList>
    </citation>
    <scope>NUCLEOTIDE SEQUENCE [LARGE SCALE GENOMIC DNA]</scope>
    <source>
        <strain evidence="2 3">S276</strain>
    </source>
</reference>
<keyword evidence="3" id="KW-1185">Reference proteome</keyword>
<sequence>MMGWLARLTGCFTAGSVRGDELNNFRKTSILREHTKKKGDASTPKRSPLRLRSLSLLCVAPRGQACSPPRARLRQGGSRRHGTNLSVPVREGPSPSDSGRNGDEVLVQSVDSKSLPQPRGEVIVAESEQVNEEGEDRGNEEEKVAVESSVQVSCSHEEEEDEYCSLWMTHSNSSSIPNRNVDDYSPNGKADSFGSQEYSNEDQAEKTIVLASPRPNTVLNEVDSPLTRISETQTELLSREEPVVPYSCSRVPLLSSAEKQQPSGSLQKVLSFCEGRSGKSPSSTSQCKNVLSSVSVSANSSEKSTASSRRKTRRRSGEWGSSSSLFSNGDGDAAPSSRSSLERALSFCEGFHHNVLKSFEIALPTPRSKPKREEKREDSSECEKLLGVQGSTESPDNGHYLWSTAEVSLGGKAELLMSKRDRDIVAHDKVQEGCSAVSSAARETTPVRGPCQSNEARYDRDAGRRSKQSTDVCTTSFGASACSDLSSFDPRSRGEVSSGGSGDAVMVETVGRSGCQPSVSGSHGRQRSSERATSGSENDNGNVGTAEGYVKLKGGGRNEGWKLTEKVLCGEEEGNKQGLLECSGSDMWGVEMNRGWGSNPENERNSAQGGGAGFTGAGALSAQDANRCEESGRERDSVGGQKVKGNSNDSLAIVRSPSLGKENLRAGIGLGAARTVSMDLHTIPTVNSMARDSFKGGLTADSPGPLVRAQFTFFRSSQGEQEGVFATESQGHFRDGQLPFVQQPDLHSRSRLLANVPRFQKLDDRPIIAGLSIHLPNTEAEWDGRGIPNSTKKYREDQKVVCFSTPFEVRLEQELASQDSPCSSGGEGEGSALRGRYDTTRFLSGGQEPNGDSQLARANGPGGRGPSLRGRGRGKGVLRGPERPGFNRTPRKVIGSTRTSSYGVR</sequence>
<gene>
    <name evidence="2" type="ORF">CBR_g19606</name>
</gene>
<evidence type="ECO:0000256" key="1">
    <source>
        <dbReference type="SAM" id="MobiDB-lite"/>
    </source>
</evidence>
<feature type="compositionally biased region" description="Polar residues" evidence="1">
    <location>
        <begin position="896"/>
        <end position="905"/>
    </location>
</feature>
<feature type="compositionally biased region" description="Basic and acidic residues" evidence="1">
    <location>
        <begin position="626"/>
        <end position="637"/>
    </location>
</feature>
<evidence type="ECO:0000313" key="3">
    <source>
        <dbReference type="Proteomes" id="UP000265515"/>
    </source>
</evidence>
<dbReference type="PANTHER" id="PTHR33318:SF7">
    <property type="entry name" value="PROTEIN JASON"/>
    <property type="match status" value="1"/>
</dbReference>
<dbReference type="Proteomes" id="UP000265515">
    <property type="component" value="Unassembled WGS sequence"/>
</dbReference>
<name>A0A388KYS0_CHABU</name>
<feature type="compositionally biased region" description="Low complexity" evidence="1">
    <location>
        <begin position="318"/>
        <end position="331"/>
    </location>
</feature>
<feature type="compositionally biased region" description="Basic residues" evidence="1">
    <location>
        <begin position="71"/>
        <end position="82"/>
    </location>
</feature>
<dbReference type="Gramene" id="GBG75093">
    <property type="protein sequence ID" value="GBG75093"/>
    <property type="gene ID" value="CBR_g19606"/>
</dbReference>
<feature type="region of interest" description="Disordered" evidence="1">
    <location>
        <begin position="64"/>
        <end position="144"/>
    </location>
</feature>
<feature type="region of interest" description="Disordered" evidence="1">
    <location>
        <begin position="512"/>
        <end position="556"/>
    </location>
</feature>
<dbReference type="OrthoDB" id="1932581at2759"/>
<feature type="region of interest" description="Disordered" evidence="1">
    <location>
        <begin position="814"/>
        <end position="905"/>
    </location>
</feature>